<dbReference type="PANTHER" id="PTHR15427">
    <property type="entry name" value="EMILIN ELASTIN MICROFIBRIL INTERFACE-LOCATED PROTEIN ELASTIN MICROFIBRIL INTERFACER"/>
    <property type="match status" value="1"/>
</dbReference>
<proteinExistence type="predicted"/>
<dbReference type="Pfam" id="PF00386">
    <property type="entry name" value="C1q"/>
    <property type="match status" value="1"/>
</dbReference>
<dbReference type="Gene3D" id="2.60.120.40">
    <property type="match status" value="1"/>
</dbReference>
<keyword evidence="3" id="KW-0175">Coiled coil</keyword>
<dbReference type="Proteomes" id="UP001217089">
    <property type="component" value="Unassembled WGS sequence"/>
</dbReference>
<name>A0ABQ9EEC1_TEGGR</name>
<dbReference type="PRINTS" id="PR00007">
    <property type="entry name" value="COMPLEMNTC1Q"/>
</dbReference>
<keyword evidence="6" id="KW-1185">Reference proteome</keyword>
<dbReference type="SMART" id="SM00110">
    <property type="entry name" value="C1Q"/>
    <property type="match status" value="1"/>
</dbReference>
<feature type="coiled-coil region" evidence="3">
    <location>
        <begin position="25"/>
        <end position="52"/>
    </location>
</feature>
<feature type="domain" description="C1q" evidence="4">
    <location>
        <begin position="52"/>
        <end position="184"/>
    </location>
</feature>
<reference evidence="5 6" key="1">
    <citation type="submission" date="2022-12" db="EMBL/GenBank/DDBJ databases">
        <title>Chromosome-level genome of Tegillarca granosa.</title>
        <authorList>
            <person name="Kim J."/>
        </authorList>
    </citation>
    <scope>NUCLEOTIDE SEQUENCE [LARGE SCALE GENOMIC DNA]</scope>
    <source>
        <strain evidence="5">Teg-2019</strain>
        <tissue evidence="5">Adductor muscle</tissue>
    </source>
</reference>
<dbReference type="SUPFAM" id="SSF49842">
    <property type="entry name" value="TNF-like"/>
    <property type="match status" value="1"/>
</dbReference>
<gene>
    <name evidence="5" type="ORF">KUTeg_018747</name>
</gene>
<dbReference type="PANTHER" id="PTHR15427:SF50">
    <property type="entry name" value="COMPLEMENT C1Q TUMOR NECROSIS FACTOR-RELATED PROTEIN 2-LIKE"/>
    <property type="match status" value="1"/>
</dbReference>
<dbReference type="InterPro" id="IPR050392">
    <property type="entry name" value="Collagen/C1q_domain"/>
</dbReference>
<dbReference type="EMBL" id="JARBDR010000913">
    <property type="protein sequence ID" value="KAJ8303696.1"/>
    <property type="molecule type" value="Genomic_DNA"/>
</dbReference>
<evidence type="ECO:0000256" key="1">
    <source>
        <dbReference type="ARBA" id="ARBA00004613"/>
    </source>
</evidence>
<organism evidence="5 6">
    <name type="scientific">Tegillarca granosa</name>
    <name type="common">Malaysian cockle</name>
    <name type="synonym">Anadara granosa</name>
    <dbReference type="NCBI Taxonomy" id="220873"/>
    <lineage>
        <taxon>Eukaryota</taxon>
        <taxon>Metazoa</taxon>
        <taxon>Spiralia</taxon>
        <taxon>Lophotrochozoa</taxon>
        <taxon>Mollusca</taxon>
        <taxon>Bivalvia</taxon>
        <taxon>Autobranchia</taxon>
        <taxon>Pteriomorphia</taxon>
        <taxon>Arcoida</taxon>
        <taxon>Arcoidea</taxon>
        <taxon>Arcidae</taxon>
        <taxon>Tegillarca</taxon>
    </lineage>
</organism>
<evidence type="ECO:0000313" key="6">
    <source>
        <dbReference type="Proteomes" id="UP001217089"/>
    </source>
</evidence>
<dbReference type="InterPro" id="IPR001073">
    <property type="entry name" value="C1q_dom"/>
</dbReference>
<evidence type="ECO:0000256" key="2">
    <source>
        <dbReference type="ARBA" id="ARBA00022525"/>
    </source>
</evidence>
<comment type="subcellular location">
    <subcellularLocation>
        <location evidence="1">Secreted</location>
    </subcellularLocation>
</comment>
<dbReference type="PROSITE" id="PS50871">
    <property type="entry name" value="C1Q"/>
    <property type="match status" value="1"/>
</dbReference>
<evidence type="ECO:0000313" key="5">
    <source>
        <dbReference type="EMBL" id="KAJ8303696.1"/>
    </source>
</evidence>
<sequence>MAETGNTITNPCATTSAAQKAIDPLESVMAKLNNLEKDLAETKAELSQLKQQTVSDVAFTVNLSKHLEHLGSGQTIKFDNVVTNIESGYNPVTGVFTCPIDGNYVFIVTIMCHYGTFNELRLMMNGSSKMLIYTGNNELHNQGKNSVVLQLKKSDTVWIETSGYPSQSSVYGQHWSSFTGIKLK</sequence>
<comment type="caution">
    <text evidence="5">The sequence shown here is derived from an EMBL/GenBank/DDBJ whole genome shotgun (WGS) entry which is preliminary data.</text>
</comment>
<accession>A0ABQ9EEC1</accession>
<evidence type="ECO:0000259" key="4">
    <source>
        <dbReference type="PROSITE" id="PS50871"/>
    </source>
</evidence>
<keyword evidence="2" id="KW-0964">Secreted</keyword>
<protein>
    <recommendedName>
        <fullName evidence="4">C1q domain-containing protein</fullName>
    </recommendedName>
</protein>
<evidence type="ECO:0000256" key="3">
    <source>
        <dbReference type="SAM" id="Coils"/>
    </source>
</evidence>
<dbReference type="InterPro" id="IPR008983">
    <property type="entry name" value="Tumour_necrosis_fac-like_dom"/>
</dbReference>